<dbReference type="Gene3D" id="3.40.50.720">
    <property type="entry name" value="NAD(P)-binding Rossmann-like Domain"/>
    <property type="match status" value="1"/>
</dbReference>
<reference evidence="3 4" key="1">
    <citation type="submission" date="2021-03" db="EMBL/GenBank/DDBJ databases">
        <title>Antimicrobial resistance genes in bacteria isolated from Japanese honey, and their potential for conferring macrolide and lincosamide resistance in the American foulbrood pathogen Paenibacillus larvae.</title>
        <authorList>
            <person name="Okamoto M."/>
            <person name="Kumagai M."/>
            <person name="Kanamori H."/>
            <person name="Takamatsu D."/>
        </authorList>
    </citation>
    <scope>NUCLEOTIDE SEQUENCE [LARGE SCALE GENOMIC DNA]</scope>
    <source>
        <strain evidence="3 4">J41TS12</strain>
    </source>
</reference>
<evidence type="ECO:0000259" key="2">
    <source>
        <dbReference type="Pfam" id="PF22725"/>
    </source>
</evidence>
<protein>
    <recommendedName>
        <fullName evidence="5">Oxidoreductase</fullName>
    </recommendedName>
</protein>
<evidence type="ECO:0000313" key="3">
    <source>
        <dbReference type="EMBL" id="GIO35353.1"/>
    </source>
</evidence>
<dbReference type="Pfam" id="PF22725">
    <property type="entry name" value="GFO_IDH_MocA_C3"/>
    <property type="match status" value="1"/>
</dbReference>
<sequence length="328" mass="35358">MELQVGIVGTGWFSKVHGDILAAMDGVKVAAVCGTSLPKAESLASRYEGSKGYDNLADMLDGTKLDAVYLCIPPHAHGTIEAELIDRGIPFLVEKPLGAELDTPLDIYSRLQASSKPLIHSVGYHFRYKAQTTKLKELLEGKTVGMALGCWMGDMPQVAWWREQSGSGGQFIEQTTHIVDLLRYTAGEVEEVYASYANRVVHEQYEGVSVADVGTVTLKLKSGAVANISNTCVLPAGVGEVGLSLYTDQGILCWSPDLLEVSLSGEKSTFRIEDNPYRAESEAFIYALRTGDTSGIRSDYGDALKTQRVTCAALESAGSGKPVQINDL</sequence>
<feature type="domain" description="Gfo/Idh/MocA-like oxidoreductase N-terminal" evidence="1">
    <location>
        <begin position="4"/>
        <end position="103"/>
    </location>
</feature>
<dbReference type="InterPro" id="IPR036291">
    <property type="entry name" value="NAD(P)-bd_dom_sf"/>
</dbReference>
<organism evidence="3 4">
    <name type="scientific">Paenibacillus antibioticophila</name>
    <dbReference type="NCBI Taxonomy" id="1274374"/>
    <lineage>
        <taxon>Bacteria</taxon>
        <taxon>Bacillati</taxon>
        <taxon>Bacillota</taxon>
        <taxon>Bacilli</taxon>
        <taxon>Bacillales</taxon>
        <taxon>Paenibacillaceae</taxon>
        <taxon>Paenibacillus</taxon>
    </lineage>
</organism>
<dbReference type="Proteomes" id="UP000681162">
    <property type="component" value="Unassembled WGS sequence"/>
</dbReference>
<dbReference type="AlphaFoldDB" id="A0A920CF01"/>
<dbReference type="PANTHER" id="PTHR43249">
    <property type="entry name" value="UDP-N-ACETYL-2-AMINO-2-DEOXY-D-GLUCURONATE OXIDASE"/>
    <property type="match status" value="1"/>
</dbReference>
<dbReference type="Gene3D" id="3.30.360.10">
    <property type="entry name" value="Dihydrodipicolinate Reductase, domain 2"/>
    <property type="match status" value="1"/>
</dbReference>
<evidence type="ECO:0000259" key="1">
    <source>
        <dbReference type="Pfam" id="PF01408"/>
    </source>
</evidence>
<evidence type="ECO:0000313" key="4">
    <source>
        <dbReference type="Proteomes" id="UP000681162"/>
    </source>
</evidence>
<keyword evidence="4" id="KW-1185">Reference proteome</keyword>
<dbReference type="PANTHER" id="PTHR43249:SF1">
    <property type="entry name" value="D-GLUCOSIDE 3-DEHYDROGENASE"/>
    <property type="match status" value="1"/>
</dbReference>
<accession>A0A920CF01</accession>
<dbReference type="Pfam" id="PF01408">
    <property type="entry name" value="GFO_IDH_MocA"/>
    <property type="match status" value="1"/>
</dbReference>
<dbReference type="InterPro" id="IPR052515">
    <property type="entry name" value="Gfo/Idh/MocA_Oxidoreductase"/>
</dbReference>
<dbReference type="GO" id="GO:0000166">
    <property type="term" value="F:nucleotide binding"/>
    <property type="evidence" value="ECO:0007669"/>
    <property type="project" value="InterPro"/>
</dbReference>
<dbReference type="SUPFAM" id="SSF51735">
    <property type="entry name" value="NAD(P)-binding Rossmann-fold domains"/>
    <property type="match status" value="1"/>
</dbReference>
<feature type="domain" description="GFO/IDH/MocA-like oxidoreductase" evidence="2">
    <location>
        <begin position="152"/>
        <end position="250"/>
    </location>
</feature>
<name>A0A920CF01_9BACL</name>
<dbReference type="RefSeq" id="WP_212937788.1">
    <property type="nucleotide sequence ID" value="NZ_BORR01000001.1"/>
</dbReference>
<comment type="caution">
    <text evidence="3">The sequence shown here is derived from an EMBL/GenBank/DDBJ whole genome shotgun (WGS) entry which is preliminary data.</text>
</comment>
<gene>
    <name evidence="3" type="ORF">J41TS12_02140</name>
</gene>
<dbReference type="InterPro" id="IPR055170">
    <property type="entry name" value="GFO_IDH_MocA-like_dom"/>
</dbReference>
<dbReference type="EMBL" id="BORR01000001">
    <property type="protein sequence ID" value="GIO35353.1"/>
    <property type="molecule type" value="Genomic_DNA"/>
</dbReference>
<proteinExistence type="predicted"/>
<dbReference type="InterPro" id="IPR000683">
    <property type="entry name" value="Gfo/Idh/MocA-like_OxRdtase_N"/>
</dbReference>
<evidence type="ECO:0008006" key="5">
    <source>
        <dbReference type="Google" id="ProtNLM"/>
    </source>
</evidence>
<dbReference type="SUPFAM" id="SSF55347">
    <property type="entry name" value="Glyceraldehyde-3-phosphate dehydrogenase-like, C-terminal domain"/>
    <property type="match status" value="1"/>
</dbReference>